<evidence type="ECO:0000313" key="2">
    <source>
        <dbReference type="EMBL" id="KGN57260.1"/>
    </source>
</evidence>
<dbReference type="EMBL" id="CM002924">
    <property type="protein sequence ID" value="KGN57260.1"/>
    <property type="molecule type" value="Genomic_DNA"/>
</dbReference>
<evidence type="ECO:0000313" key="3">
    <source>
        <dbReference type="Proteomes" id="UP000029981"/>
    </source>
</evidence>
<dbReference type="Gramene" id="KGN57260">
    <property type="protein sequence ID" value="KGN57260"/>
    <property type="gene ID" value="Csa_3G175610"/>
</dbReference>
<feature type="chain" id="PRO_5001965820" evidence="1">
    <location>
        <begin position="30"/>
        <end position="76"/>
    </location>
</feature>
<dbReference type="Proteomes" id="UP000029981">
    <property type="component" value="Chromosome 3"/>
</dbReference>
<gene>
    <name evidence="2" type="ORF">Csa_3G175610</name>
</gene>
<reference evidence="2 3" key="4">
    <citation type="journal article" date="2011" name="BMC Genomics">
        <title>RNA-Seq improves annotation of protein-coding genes in the cucumber genome.</title>
        <authorList>
            <person name="Li Z."/>
            <person name="Zhang Z."/>
            <person name="Yan P."/>
            <person name="Huang S."/>
            <person name="Fei Z."/>
            <person name="Lin K."/>
        </authorList>
    </citation>
    <scope>NUCLEOTIDE SEQUENCE [LARGE SCALE GENOMIC DNA]</scope>
    <source>
        <strain evidence="3">cv. 9930</strain>
    </source>
</reference>
<dbReference type="AlphaFoldDB" id="A0A0A0L5K7"/>
<reference evidence="2 3" key="1">
    <citation type="journal article" date="2009" name="Nat. Genet.">
        <title>The genome of the cucumber, Cucumis sativus L.</title>
        <authorList>
            <person name="Huang S."/>
            <person name="Li R."/>
            <person name="Zhang Z."/>
            <person name="Li L."/>
            <person name="Gu X."/>
            <person name="Fan W."/>
            <person name="Lucas W.J."/>
            <person name="Wang X."/>
            <person name="Xie B."/>
            <person name="Ni P."/>
            <person name="Ren Y."/>
            <person name="Zhu H."/>
            <person name="Li J."/>
            <person name="Lin K."/>
            <person name="Jin W."/>
            <person name="Fei Z."/>
            <person name="Li G."/>
            <person name="Staub J."/>
            <person name="Kilian A."/>
            <person name="van der Vossen E.A."/>
            <person name="Wu Y."/>
            <person name="Guo J."/>
            <person name="He J."/>
            <person name="Jia Z."/>
            <person name="Ren Y."/>
            <person name="Tian G."/>
            <person name="Lu Y."/>
            <person name="Ruan J."/>
            <person name="Qian W."/>
            <person name="Wang M."/>
            <person name="Huang Q."/>
            <person name="Li B."/>
            <person name="Xuan Z."/>
            <person name="Cao J."/>
            <person name="Asan"/>
            <person name="Wu Z."/>
            <person name="Zhang J."/>
            <person name="Cai Q."/>
            <person name="Bai Y."/>
            <person name="Zhao B."/>
            <person name="Han Y."/>
            <person name="Li Y."/>
            <person name="Li X."/>
            <person name="Wang S."/>
            <person name="Shi Q."/>
            <person name="Liu S."/>
            <person name="Cho W.K."/>
            <person name="Kim J.Y."/>
            <person name="Xu Y."/>
            <person name="Heller-Uszynska K."/>
            <person name="Miao H."/>
            <person name="Cheng Z."/>
            <person name="Zhang S."/>
            <person name="Wu J."/>
            <person name="Yang Y."/>
            <person name="Kang H."/>
            <person name="Li M."/>
            <person name="Liang H."/>
            <person name="Ren X."/>
            <person name="Shi Z."/>
            <person name="Wen M."/>
            <person name="Jian M."/>
            <person name="Yang H."/>
            <person name="Zhang G."/>
            <person name="Yang Z."/>
            <person name="Chen R."/>
            <person name="Liu S."/>
            <person name="Li J."/>
            <person name="Ma L."/>
            <person name="Liu H."/>
            <person name="Zhou Y."/>
            <person name="Zhao J."/>
            <person name="Fang X."/>
            <person name="Li G."/>
            <person name="Fang L."/>
            <person name="Li Y."/>
            <person name="Liu D."/>
            <person name="Zheng H."/>
            <person name="Zhang Y."/>
            <person name="Qin N."/>
            <person name="Li Z."/>
            <person name="Yang G."/>
            <person name="Yang S."/>
            <person name="Bolund L."/>
            <person name="Kristiansen K."/>
            <person name="Zheng H."/>
            <person name="Li S."/>
            <person name="Zhang X."/>
            <person name="Yang H."/>
            <person name="Wang J."/>
            <person name="Sun R."/>
            <person name="Zhang B."/>
            <person name="Jiang S."/>
            <person name="Wang J."/>
            <person name="Du Y."/>
            <person name="Li S."/>
        </authorList>
    </citation>
    <scope>NUCLEOTIDE SEQUENCE [LARGE SCALE GENOMIC DNA]</scope>
    <source>
        <strain evidence="3">cv. 9930</strain>
    </source>
</reference>
<organism evidence="2 3">
    <name type="scientific">Cucumis sativus</name>
    <name type="common">Cucumber</name>
    <dbReference type="NCBI Taxonomy" id="3659"/>
    <lineage>
        <taxon>Eukaryota</taxon>
        <taxon>Viridiplantae</taxon>
        <taxon>Streptophyta</taxon>
        <taxon>Embryophyta</taxon>
        <taxon>Tracheophyta</taxon>
        <taxon>Spermatophyta</taxon>
        <taxon>Magnoliopsida</taxon>
        <taxon>eudicotyledons</taxon>
        <taxon>Gunneridae</taxon>
        <taxon>Pentapetalae</taxon>
        <taxon>rosids</taxon>
        <taxon>fabids</taxon>
        <taxon>Cucurbitales</taxon>
        <taxon>Cucurbitaceae</taxon>
        <taxon>Benincaseae</taxon>
        <taxon>Cucumis</taxon>
    </lineage>
</organism>
<evidence type="ECO:0000256" key="1">
    <source>
        <dbReference type="SAM" id="SignalP"/>
    </source>
</evidence>
<proteinExistence type="predicted"/>
<name>A0A0A0L5K7_CUCSA</name>
<sequence>MATATIASVAWKKVIIFFTLLLLAYNISARELVARTTCEPSLTTEMNDVIDRRLFVRQLDTSWRGNYFPPPKPPRS</sequence>
<accession>A0A0A0L5K7</accession>
<keyword evidence="3" id="KW-1185">Reference proteome</keyword>
<keyword evidence="1" id="KW-0732">Signal</keyword>
<protein>
    <submittedName>
        <fullName evidence="2">Uncharacterized protein</fullName>
    </submittedName>
</protein>
<feature type="signal peptide" evidence="1">
    <location>
        <begin position="1"/>
        <end position="29"/>
    </location>
</feature>
<reference evidence="2 3" key="3">
    <citation type="journal article" date="2010" name="BMC Genomics">
        <title>Transcriptome sequencing and comparative analysis of cucumber flowers with different sex types.</title>
        <authorList>
            <person name="Guo S."/>
            <person name="Zheng Y."/>
            <person name="Joung J.G."/>
            <person name="Liu S."/>
            <person name="Zhang Z."/>
            <person name="Crasta O.R."/>
            <person name="Sobral B.W."/>
            <person name="Xu Y."/>
            <person name="Huang S."/>
            <person name="Fei Z."/>
        </authorList>
    </citation>
    <scope>NUCLEOTIDE SEQUENCE [LARGE SCALE GENOMIC DNA]</scope>
    <source>
        <strain evidence="3">cv. 9930</strain>
    </source>
</reference>
<reference evidence="2 3" key="2">
    <citation type="journal article" date="2009" name="PLoS ONE">
        <title>An integrated genetic and cytogenetic map of the cucumber genome.</title>
        <authorList>
            <person name="Ren Y."/>
            <person name="Zhang Z."/>
            <person name="Liu J."/>
            <person name="Staub J.E."/>
            <person name="Han Y."/>
            <person name="Cheng Z."/>
            <person name="Li X."/>
            <person name="Lu J."/>
            <person name="Miao H."/>
            <person name="Kang H."/>
            <person name="Xie B."/>
            <person name="Gu X."/>
            <person name="Wang X."/>
            <person name="Du Y."/>
            <person name="Jin W."/>
            <person name="Huang S."/>
        </authorList>
    </citation>
    <scope>NUCLEOTIDE SEQUENCE [LARGE SCALE GENOMIC DNA]</scope>
    <source>
        <strain evidence="3">cv. 9930</strain>
    </source>
</reference>